<evidence type="ECO:0000256" key="6">
    <source>
        <dbReference type="ARBA" id="ARBA00022989"/>
    </source>
</evidence>
<keyword evidence="6 8" id="KW-1133">Transmembrane helix</keyword>
<dbReference type="PROSITE" id="PS01022">
    <property type="entry name" value="PTR2_1"/>
    <property type="match status" value="1"/>
</dbReference>
<feature type="transmembrane region" description="Helical" evidence="8">
    <location>
        <begin position="90"/>
        <end position="111"/>
    </location>
</feature>
<gene>
    <name evidence="9" type="ORF">J2W69_001137</name>
</gene>
<keyword evidence="5" id="KW-0653">Protein transport</keyword>
<dbReference type="EMBL" id="JAVDWR010000002">
    <property type="protein sequence ID" value="MDR7120208.1"/>
    <property type="molecule type" value="Genomic_DNA"/>
</dbReference>
<evidence type="ECO:0000256" key="4">
    <source>
        <dbReference type="ARBA" id="ARBA00022692"/>
    </source>
</evidence>
<dbReference type="PANTHER" id="PTHR23517:SF15">
    <property type="entry name" value="PROTON-DEPENDENT OLIGOPEPTIDE FAMILY TRANSPORT PROTEIN"/>
    <property type="match status" value="1"/>
</dbReference>
<sequence length="471" mass="51615">MNSSSPPQYLGHPRGLFLLFGTEMWERFSYYAMRALLVLYLTDQVSSHGGGLGWDTARALQLYGSFTMCVYLTPVLGGYLADRYLGQRQAVLAGSLLMACGQFMLAVPPQWFSQPDLLFYLGLTALVAGNGLFKPNISTMVGDLYHDKDPRRDSAYTIFYLGINSGMFLAGIAVGLTIEQFAYQVDGQAYRNYQAGFLLAGIGMLLAFVLHFLLAPGWLGEIGLKRNLQISASPVLPLTAEEQSRLKSLLLLGLFTVIFWAGFEQAGGLMTIYADRFVDRELWGMELNPTYFQSLNPFFILVFAPILAGIWLKAGDRGPSAQQKFVLGLLFLSAGFVCLVLAGLQYQSVGKASLWWLVLAYLCHTLGELCISPVGLSMVSRLAPLRMASLVMGIWYLFIAMANKVAGWCGALIGTQQNSAEQMQQNAMAIFAGFAITAAVSALVLWLLSGRLLLWIQQGELNSQAKAEPGT</sequence>
<keyword evidence="7 8" id="KW-0472">Membrane</keyword>
<dbReference type="Gene3D" id="1.20.1250.20">
    <property type="entry name" value="MFS general substrate transporter like domains"/>
    <property type="match status" value="2"/>
</dbReference>
<keyword evidence="10" id="KW-1185">Reference proteome</keyword>
<organism evidence="9 10">
    <name type="scientific">Rheinheimera soli</name>
    <dbReference type="NCBI Taxonomy" id="443616"/>
    <lineage>
        <taxon>Bacteria</taxon>
        <taxon>Pseudomonadati</taxon>
        <taxon>Pseudomonadota</taxon>
        <taxon>Gammaproteobacteria</taxon>
        <taxon>Chromatiales</taxon>
        <taxon>Chromatiaceae</taxon>
        <taxon>Rheinheimera</taxon>
    </lineage>
</organism>
<dbReference type="InterPro" id="IPR050171">
    <property type="entry name" value="MFS_Transporters"/>
</dbReference>
<dbReference type="InterPro" id="IPR005279">
    <property type="entry name" value="Dipep/tripep_permease"/>
</dbReference>
<keyword evidence="2" id="KW-0813">Transport</keyword>
<name>A0ABU1VWX6_9GAMM</name>
<protein>
    <submittedName>
        <fullName evidence="9">POT family proton-dependent oligopeptide transporter</fullName>
    </submittedName>
</protein>
<dbReference type="InterPro" id="IPR018456">
    <property type="entry name" value="PTR2_symporter_CS"/>
</dbReference>
<feature type="transmembrane region" description="Helical" evidence="8">
    <location>
        <begin position="353"/>
        <end position="376"/>
    </location>
</feature>
<evidence type="ECO:0000256" key="1">
    <source>
        <dbReference type="ARBA" id="ARBA00004651"/>
    </source>
</evidence>
<dbReference type="InterPro" id="IPR000109">
    <property type="entry name" value="POT_fam"/>
</dbReference>
<evidence type="ECO:0000256" key="5">
    <source>
        <dbReference type="ARBA" id="ARBA00022856"/>
    </source>
</evidence>
<comment type="subcellular location">
    <subcellularLocation>
        <location evidence="1">Cell membrane</location>
        <topology evidence="1">Multi-pass membrane protein</topology>
    </subcellularLocation>
</comment>
<feature type="transmembrane region" description="Helical" evidence="8">
    <location>
        <begin position="62"/>
        <end position="81"/>
    </location>
</feature>
<dbReference type="NCBIfam" id="TIGR00924">
    <property type="entry name" value="yjdL_sub1_fam"/>
    <property type="match status" value="2"/>
</dbReference>
<feature type="transmembrane region" description="Helical" evidence="8">
    <location>
        <begin position="249"/>
        <end position="274"/>
    </location>
</feature>
<dbReference type="InterPro" id="IPR036259">
    <property type="entry name" value="MFS_trans_sf"/>
</dbReference>
<dbReference type="Proteomes" id="UP001257909">
    <property type="component" value="Unassembled WGS sequence"/>
</dbReference>
<feature type="transmembrane region" description="Helical" evidence="8">
    <location>
        <begin position="388"/>
        <end position="415"/>
    </location>
</feature>
<feature type="transmembrane region" description="Helical" evidence="8">
    <location>
        <begin position="198"/>
        <end position="219"/>
    </location>
</feature>
<evidence type="ECO:0000256" key="8">
    <source>
        <dbReference type="SAM" id="Phobius"/>
    </source>
</evidence>
<keyword evidence="3" id="KW-1003">Cell membrane</keyword>
<evidence type="ECO:0000313" key="9">
    <source>
        <dbReference type="EMBL" id="MDR7120208.1"/>
    </source>
</evidence>
<comment type="caution">
    <text evidence="9">The sequence shown here is derived from an EMBL/GenBank/DDBJ whole genome shotgun (WGS) entry which is preliminary data.</text>
</comment>
<keyword evidence="4 8" id="KW-0812">Transmembrane</keyword>
<evidence type="ECO:0000313" key="10">
    <source>
        <dbReference type="Proteomes" id="UP001257909"/>
    </source>
</evidence>
<feature type="transmembrane region" description="Helical" evidence="8">
    <location>
        <begin position="427"/>
        <end position="448"/>
    </location>
</feature>
<reference evidence="9 10" key="1">
    <citation type="submission" date="2023-07" db="EMBL/GenBank/DDBJ databases">
        <title>Sorghum-associated microbial communities from plants grown in Nebraska, USA.</title>
        <authorList>
            <person name="Schachtman D."/>
        </authorList>
    </citation>
    <scope>NUCLEOTIDE SEQUENCE [LARGE SCALE GENOMIC DNA]</scope>
    <source>
        <strain evidence="9 10">4138</strain>
    </source>
</reference>
<feature type="transmembrane region" description="Helical" evidence="8">
    <location>
        <begin position="117"/>
        <end position="133"/>
    </location>
</feature>
<keyword evidence="5" id="KW-0571">Peptide transport</keyword>
<accession>A0ABU1VWX6</accession>
<evidence type="ECO:0000256" key="3">
    <source>
        <dbReference type="ARBA" id="ARBA00022475"/>
    </source>
</evidence>
<feature type="transmembrane region" description="Helical" evidence="8">
    <location>
        <begin position="154"/>
        <end position="178"/>
    </location>
</feature>
<evidence type="ECO:0000256" key="2">
    <source>
        <dbReference type="ARBA" id="ARBA00022448"/>
    </source>
</evidence>
<dbReference type="SUPFAM" id="SSF103473">
    <property type="entry name" value="MFS general substrate transporter"/>
    <property type="match status" value="1"/>
</dbReference>
<evidence type="ECO:0000256" key="7">
    <source>
        <dbReference type="ARBA" id="ARBA00023136"/>
    </source>
</evidence>
<dbReference type="PANTHER" id="PTHR23517">
    <property type="entry name" value="RESISTANCE PROTEIN MDTM, PUTATIVE-RELATED-RELATED"/>
    <property type="match status" value="1"/>
</dbReference>
<dbReference type="RefSeq" id="WP_310275451.1">
    <property type="nucleotide sequence ID" value="NZ_JAVDWR010000002.1"/>
</dbReference>
<dbReference type="Pfam" id="PF00854">
    <property type="entry name" value="PTR2"/>
    <property type="match status" value="2"/>
</dbReference>
<feature type="transmembrane region" description="Helical" evidence="8">
    <location>
        <begin position="325"/>
        <end position="347"/>
    </location>
</feature>
<dbReference type="CDD" id="cd17346">
    <property type="entry name" value="MFS_DtpA_like"/>
    <property type="match status" value="1"/>
</dbReference>
<feature type="transmembrane region" description="Helical" evidence="8">
    <location>
        <begin position="294"/>
        <end position="313"/>
    </location>
</feature>
<proteinExistence type="predicted"/>